<name>A0A916JQ04_9FLAO</name>
<evidence type="ECO:0000256" key="1">
    <source>
        <dbReference type="ARBA" id="ARBA00006865"/>
    </source>
</evidence>
<dbReference type="Proteomes" id="UP000683507">
    <property type="component" value="Chromosome"/>
</dbReference>
<dbReference type="InterPro" id="IPR013320">
    <property type="entry name" value="ConA-like_dom_sf"/>
</dbReference>
<accession>A0A916JQ04</accession>
<evidence type="ECO:0000313" key="5">
    <source>
        <dbReference type="Proteomes" id="UP000683507"/>
    </source>
</evidence>
<dbReference type="SUPFAM" id="SSF49899">
    <property type="entry name" value="Concanavalin A-like lectins/glucanases"/>
    <property type="match status" value="1"/>
</dbReference>
<organism evidence="4 5">
    <name type="scientific">Parvicella tangerina</name>
    <dbReference type="NCBI Taxonomy" id="2829795"/>
    <lineage>
        <taxon>Bacteria</taxon>
        <taxon>Pseudomonadati</taxon>
        <taxon>Bacteroidota</taxon>
        <taxon>Flavobacteriia</taxon>
        <taxon>Flavobacteriales</taxon>
        <taxon>Parvicellaceae</taxon>
        <taxon>Parvicella</taxon>
    </lineage>
</organism>
<dbReference type="InterPro" id="IPR050546">
    <property type="entry name" value="Glycosyl_Hydrlase_16"/>
</dbReference>
<evidence type="ECO:0000259" key="3">
    <source>
        <dbReference type="PROSITE" id="PS51762"/>
    </source>
</evidence>
<dbReference type="PANTHER" id="PTHR10963:SF60">
    <property type="entry name" value="GRAM-NEGATIVE BACTERIA-BINDING PROTEIN 1-RELATED"/>
    <property type="match status" value="1"/>
</dbReference>
<dbReference type="NCBIfam" id="TIGR04183">
    <property type="entry name" value="Por_Secre_tail"/>
    <property type="match status" value="1"/>
</dbReference>
<dbReference type="AlphaFoldDB" id="A0A916JQ04"/>
<dbReference type="GO" id="GO:0005975">
    <property type="term" value="P:carbohydrate metabolic process"/>
    <property type="evidence" value="ECO:0007669"/>
    <property type="project" value="InterPro"/>
</dbReference>
<protein>
    <recommendedName>
        <fullName evidence="3">GH16 domain-containing protein</fullName>
    </recommendedName>
</protein>
<dbReference type="PANTHER" id="PTHR10963">
    <property type="entry name" value="GLYCOSYL HYDROLASE-RELATED"/>
    <property type="match status" value="1"/>
</dbReference>
<gene>
    <name evidence="4" type="ORF">CRYO30217_02658</name>
</gene>
<dbReference type="GO" id="GO:0004553">
    <property type="term" value="F:hydrolase activity, hydrolyzing O-glycosyl compounds"/>
    <property type="evidence" value="ECO:0007669"/>
    <property type="project" value="InterPro"/>
</dbReference>
<evidence type="ECO:0000313" key="4">
    <source>
        <dbReference type="EMBL" id="CAG5085135.1"/>
    </source>
</evidence>
<dbReference type="Pfam" id="PF00722">
    <property type="entry name" value="Glyco_hydro_16"/>
    <property type="match status" value="1"/>
</dbReference>
<dbReference type="Gene3D" id="2.60.120.200">
    <property type="match status" value="1"/>
</dbReference>
<evidence type="ECO:0000256" key="2">
    <source>
        <dbReference type="ARBA" id="ARBA00022729"/>
    </source>
</evidence>
<comment type="similarity">
    <text evidence="1">Belongs to the glycosyl hydrolase 16 family.</text>
</comment>
<dbReference type="KEGG" id="ptan:CRYO30217_02658"/>
<keyword evidence="5" id="KW-1185">Reference proteome</keyword>
<dbReference type="InterPro" id="IPR000757">
    <property type="entry name" value="Beta-glucanase-like"/>
</dbReference>
<feature type="domain" description="GH16" evidence="3">
    <location>
        <begin position="15"/>
        <end position="324"/>
    </location>
</feature>
<sequence>MNNLKHILLFTIPLFIWTQGFTQLSACQYSIVHNQEVTECTNGDFVLTFEDNFDGSELNEDVWEIIPWAQGDGVEINTLEPDNLEVSNGTLKIMISNIPKERRHTNWLLDSEEASDGEVNLRWYNYSSSNIWTKDKTFRYGKYEIRARMDSFKGMFPAFWIYGGDNSVGGEIQSELDFFEVFHPGEHDENDWTIKPTLHYDSDNDGETSDGNYCVGTDKDMSDLDEWHTYTCYFYPHKVEIYKDNVLEWEEFRFRSNLHVPIECESEDVVYSVAKEMVGWPSDYGSLIINMAVQAEHLMDDNPSNAFPCTYEIDYVRYWEFTDCVLDQYAPANVGASWPVNTSVWGPLYTGWEVYVIPNAVLNTGSTSKLIANDQILSMGDFEVEIGANFEAWIDPEMCSLYKQGESHENDSIIIQNTEPQSINTATPKLVYKNKVFPSPFKSELFVEVSDDFIGGEYSVYNMLGSVVASGVLTDRTTRIQGFKEYSSGLYSVVLEKNNLIEVQKIMKK</sequence>
<keyword evidence="2" id="KW-0732">Signal</keyword>
<dbReference type="EMBL" id="OU015584">
    <property type="protein sequence ID" value="CAG5085135.1"/>
    <property type="molecule type" value="Genomic_DNA"/>
</dbReference>
<dbReference type="InterPro" id="IPR026444">
    <property type="entry name" value="Secre_tail"/>
</dbReference>
<proteinExistence type="inferred from homology"/>
<reference evidence="4" key="1">
    <citation type="submission" date="2021-04" db="EMBL/GenBank/DDBJ databases">
        <authorList>
            <person name="Rodrigo-Torres L."/>
            <person name="Arahal R. D."/>
            <person name="Lucena T."/>
        </authorList>
    </citation>
    <scope>NUCLEOTIDE SEQUENCE</scope>
    <source>
        <strain evidence="4">AS29M-1</strain>
    </source>
</reference>
<dbReference type="PROSITE" id="PS51762">
    <property type="entry name" value="GH16_2"/>
    <property type="match status" value="1"/>
</dbReference>
<dbReference type="CDD" id="cd08023">
    <property type="entry name" value="GH16_laminarinase_like"/>
    <property type="match status" value="1"/>
</dbReference>
<dbReference type="RefSeq" id="WP_258542873.1">
    <property type="nucleotide sequence ID" value="NZ_OU015584.1"/>
</dbReference>